<name>A0A059BHD9_EUCGR</name>
<accession>A0A059BHD9</accession>
<protein>
    <submittedName>
        <fullName evidence="1">Uncharacterized protein</fullName>
    </submittedName>
</protein>
<gene>
    <name evidence="1" type="ORF">EUGRSUZ_G02599</name>
</gene>
<dbReference type="Gramene" id="KCW65095">
    <property type="protein sequence ID" value="KCW65095"/>
    <property type="gene ID" value="EUGRSUZ_G02599"/>
</dbReference>
<reference evidence="1" key="1">
    <citation type="submission" date="2013-07" db="EMBL/GenBank/DDBJ databases">
        <title>The genome of Eucalyptus grandis.</title>
        <authorList>
            <person name="Schmutz J."/>
            <person name="Hayes R."/>
            <person name="Myburg A."/>
            <person name="Tuskan G."/>
            <person name="Grattapaglia D."/>
            <person name="Rokhsar D.S."/>
        </authorList>
    </citation>
    <scope>NUCLEOTIDE SEQUENCE</scope>
    <source>
        <tissue evidence="1">Leaf extractions</tissue>
    </source>
</reference>
<dbReference type="EMBL" id="KK198759">
    <property type="protein sequence ID" value="KCW65095.1"/>
    <property type="molecule type" value="Genomic_DNA"/>
</dbReference>
<sequence length="87" mass="9801">MAQNARPRKEACTRSSYPGTRCHRRHLCYSSHLPMRQVLFRVGGRSDGWRQFFGGGCVPGHGGGGSFQIQIQIRVLRPVPSRRLVHS</sequence>
<dbReference type="AlphaFoldDB" id="A0A059BHD9"/>
<proteinExistence type="predicted"/>
<organism evidence="1">
    <name type="scientific">Eucalyptus grandis</name>
    <name type="common">Flooded gum</name>
    <dbReference type="NCBI Taxonomy" id="71139"/>
    <lineage>
        <taxon>Eukaryota</taxon>
        <taxon>Viridiplantae</taxon>
        <taxon>Streptophyta</taxon>
        <taxon>Embryophyta</taxon>
        <taxon>Tracheophyta</taxon>
        <taxon>Spermatophyta</taxon>
        <taxon>Magnoliopsida</taxon>
        <taxon>eudicotyledons</taxon>
        <taxon>Gunneridae</taxon>
        <taxon>Pentapetalae</taxon>
        <taxon>rosids</taxon>
        <taxon>malvids</taxon>
        <taxon>Myrtales</taxon>
        <taxon>Myrtaceae</taxon>
        <taxon>Myrtoideae</taxon>
        <taxon>Eucalypteae</taxon>
        <taxon>Eucalyptus</taxon>
    </lineage>
</organism>
<evidence type="ECO:0000313" key="1">
    <source>
        <dbReference type="EMBL" id="KCW65095.1"/>
    </source>
</evidence>
<dbReference type="InParanoid" id="A0A059BHD9"/>